<dbReference type="AlphaFoldDB" id="A0A1M6F6F2"/>
<dbReference type="InterPro" id="IPR050155">
    <property type="entry name" value="HAD-like_hydrolase_sf"/>
</dbReference>
<evidence type="ECO:0000313" key="6">
    <source>
        <dbReference type="Proteomes" id="UP000184171"/>
    </source>
</evidence>
<evidence type="ECO:0000313" key="5">
    <source>
        <dbReference type="EMBL" id="SHI93232.1"/>
    </source>
</evidence>
<accession>A0A1M6F6F2</accession>
<evidence type="ECO:0000256" key="1">
    <source>
        <dbReference type="ARBA" id="ARBA00000830"/>
    </source>
</evidence>
<dbReference type="PANTHER" id="PTHR43434:SF1">
    <property type="entry name" value="PHOSPHOGLYCOLATE PHOSPHATASE"/>
    <property type="match status" value="1"/>
</dbReference>
<comment type="catalytic activity">
    <reaction evidence="1">
        <text>2-phosphoglycolate + H2O = glycolate + phosphate</text>
        <dbReference type="Rhea" id="RHEA:14369"/>
        <dbReference type="ChEBI" id="CHEBI:15377"/>
        <dbReference type="ChEBI" id="CHEBI:29805"/>
        <dbReference type="ChEBI" id="CHEBI:43474"/>
        <dbReference type="ChEBI" id="CHEBI:58033"/>
        <dbReference type="EC" id="3.1.3.18"/>
    </reaction>
</comment>
<dbReference type="GO" id="GO:0008967">
    <property type="term" value="F:phosphoglycolate phosphatase activity"/>
    <property type="evidence" value="ECO:0007669"/>
    <property type="project" value="UniProtKB-EC"/>
</dbReference>
<dbReference type="Gene3D" id="3.40.50.1000">
    <property type="entry name" value="HAD superfamily/HAD-like"/>
    <property type="match status" value="1"/>
</dbReference>
<dbReference type="PRINTS" id="PR00413">
    <property type="entry name" value="HADHALOGNASE"/>
</dbReference>
<dbReference type="EC" id="3.1.3.18" evidence="4"/>
<dbReference type="GO" id="GO:0006281">
    <property type="term" value="P:DNA repair"/>
    <property type="evidence" value="ECO:0007669"/>
    <property type="project" value="TreeGrafter"/>
</dbReference>
<reference evidence="5 6" key="1">
    <citation type="submission" date="2016-11" db="EMBL/GenBank/DDBJ databases">
        <authorList>
            <person name="Jaros S."/>
            <person name="Januszkiewicz K."/>
            <person name="Wedrychowicz H."/>
        </authorList>
    </citation>
    <scope>NUCLEOTIDE SEQUENCE [LARGE SCALE GENOMIC DNA]</scope>
    <source>
        <strain evidence="5 6">DSM 5091</strain>
    </source>
</reference>
<dbReference type="InterPro" id="IPR023214">
    <property type="entry name" value="HAD_sf"/>
</dbReference>
<dbReference type="SUPFAM" id="SSF56784">
    <property type="entry name" value="HAD-like"/>
    <property type="match status" value="1"/>
</dbReference>
<comment type="similarity">
    <text evidence="3">Belongs to the HAD-like hydrolase superfamily. CbbY/CbbZ/Gph/YieH family.</text>
</comment>
<sequence>MEMRYNKKKPVRALLFDLDGTLLRVDMSRFIPSYVEGLAQYSGAYAKPKKFIRAKLGSIRNLLKTSGDGIMSNEARITSYLQAELDMPEQALVEMFQRYAAERLEELREFVRPIPLAKKILQDCRQLNLPLVLATNPVFPEFMIRARLRWAGLDDIPFDYLTSTENSCYCKPESEYFHEISNYLQVKPENCLMIGNDAHQDMAATAIGMQTFLVDTWLIETEGAQWPYHGRGDHNALQHFLSQRLAGE</sequence>
<protein>
    <recommendedName>
        <fullName evidence="4">phosphoglycolate phosphatase</fullName>
        <ecNumber evidence="4">3.1.3.18</ecNumber>
    </recommendedName>
</protein>
<evidence type="ECO:0000256" key="4">
    <source>
        <dbReference type="ARBA" id="ARBA00013078"/>
    </source>
</evidence>
<gene>
    <name evidence="5" type="ORF">SAMN02745165_01169</name>
</gene>
<dbReference type="SFLD" id="SFLDS00003">
    <property type="entry name" value="Haloacid_Dehalogenase"/>
    <property type="match status" value="1"/>
</dbReference>
<name>A0A1M6F6F2_MALRU</name>
<keyword evidence="6" id="KW-1185">Reference proteome</keyword>
<dbReference type="Proteomes" id="UP000184171">
    <property type="component" value="Unassembled WGS sequence"/>
</dbReference>
<dbReference type="STRING" id="1122189.SAMN02745165_01169"/>
<dbReference type="CDD" id="cd01427">
    <property type="entry name" value="HAD_like"/>
    <property type="match status" value="1"/>
</dbReference>
<proteinExistence type="inferred from homology"/>
<dbReference type="EMBL" id="FQZT01000003">
    <property type="protein sequence ID" value="SHI93232.1"/>
    <property type="molecule type" value="Genomic_DNA"/>
</dbReference>
<dbReference type="SFLD" id="SFLDG01129">
    <property type="entry name" value="C1.5:_HAD__Beta-PGM__Phosphata"/>
    <property type="match status" value="1"/>
</dbReference>
<organism evidence="5 6">
    <name type="scientific">Malonomonas rubra DSM 5091</name>
    <dbReference type="NCBI Taxonomy" id="1122189"/>
    <lineage>
        <taxon>Bacteria</taxon>
        <taxon>Pseudomonadati</taxon>
        <taxon>Thermodesulfobacteriota</taxon>
        <taxon>Desulfuromonadia</taxon>
        <taxon>Desulfuromonadales</taxon>
        <taxon>Geopsychrobacteraceae</taxon>
        <taxon>Malonomonas</taxon>
    </lineage>
</organism>
<dbReference type="Pfam" id="PF00702">
    <property type="entry name" value="Hydrolase"/>
    <property type="match status" value="1"/>
</dbReference>
<evidence type="ECO:0000256" key="2">
    <source>
        <dbReference type="ARBA" id="ARBA00004818"/>
    </source>
</evidence>
<dbReference type="PANTHER" id="PTHR43434">
    <property type="entry name" value="PHOSPHOGLYCOLATE PHOSPHATASE"/>
    <property type="match status" value="1"/>
</dbReference>
<comment type="pathway">
    <text evidence="2">Organic acid metabolism; glycolate biosynthesis; glycolate from 2-phosphoglycolate: step 1/1.</text>
</comment>
<dbReference type="InterPro" id="IPR036412">
    <property type="entry name" value="HAD-like_sf"/>
</dbReference>
<evidence type="ECO:0000256" key="3">
    <source>
        <dbReference type="ARBA" id="ARBA00006171"/>
    </source>
</evidence>
<dbReference type="InterPro" id="IPR006439">
    <property type="entry name" value="HAD-SF_hydro_IA"/>
</dbReference>